<reference evidence="2 3" key="1">
    <citation type="submission" date="2015-06" db="EMBL/GenBank/DDBJ databases">
        <title>Expansion of signal transduction pathways in fungi by whole-genome duplication.</title>
        <authorList>
            <consortium name="DOE Joint Genome Institute"/>
            <person name="Corrochano L.M."/>
            <person name="Kuo A."/>
            <person name="Marcet-Houben M."/>
            <person name="Polaino S."/>
            <person name="Salamov A."/>
            <person name="Villalobos J.M."/>
            <person name="Alvarez M.I."/>
            <person name="Avalos J."/>
            <person name="Benito E.P."/>
            <person name="Benoit I."/>
            <person name="Burger G."/>
            <person name="Camino L.P."/>
            <person name="Canovas D."/>
            <person name="Cerda-Olmedo E."/>
            <person name="Cheng J.-F."/>
            <person name="Dominguez A."/>
            <person name="Elias M."/>
            <person name="Eslava A.P."/>
            <person name="Glaser F."/>
            <person name="Grimwood J."/>
            <person name="Gutierrez G."/>
            <person name="Heitman J."/>
            <person name="Henrissat B."/>
            <person name="Iturriaga E.A."/>
            <person name="Lang B.F."/>
            <person name="Lavin J.L."/>
            <person name="Lee S."/>
            <person name="Li W."/>
            <person name="Lindquist E."/>
            <person name="Lopez-Garcia S."/>
            <person name="Luque E.M."/>
            <person name="Marcos A.T."/>
            <person name="Martin J."/>
            <person name="Mccluskey K."/>
            <person name="Medina H.R."/>
            <person name="Miralles-Duran A."/>
            <person name="Miyazaki A."/>
            <person name="Munoz-Torres E."/>
            <person name="Oguiza J.A."/>
            <person name="Ohm R."/>
            <person name="Olmedo M."/>
            <person name="Orejas M."/>
            <person name="Ortiz-Castellanos L."/>
            <person name="Pisabarro A.G."/>
            <person name="Rodriguez-Romero J."/>
            <person name="Ruiz-Herrera J."/>
            <person name="Ruiz-Vazquez R."/>
            <person name="Sanz C."/>
            <person name="Schackwitz W."/>
            <person name="Schmutz J."/>
            <person name="Shahriari M."/>
            <person name="Shelest E."/>
            <person name="Silva-Franco F."/>
            <person name="Soanes D."/>
            <person name="Syed K."/>
            <person name="Tagua V.G."/>
            <person name="Talbot N.J."/>
            <person name="Thon M."/>
            <person name="De Vries R.P."/>
            <person name="Wiebenga A."/>
            <person name="Yadav J.S."/>
            <person name="Braun E.L."/>
            <person name="Baker S."/>
            <person name="Garre V."/>
            <person name="Horwitz B."/>
            <person name="Torres-Martinez S."/>
            <person name="Idnurm A."/>
            <person name="Herrera-Estrella A."/>
            <person name="Gabaldon T."/>
            <person name="Grigoriev I.V."/>
        </authorList>
    </citation>
    <scope>NUCLEOTIDE SEQUENCE [LARGE SCALE GENOMIC DNA]</scope>
    <source>
        <strain evidence="2 3">CBS 277.49</strain>
    </source>
</reference>
<dbReference type="PANTHER" id="PTHR11145">
    <property type="entry name" value="BTB/POZ DOMAIN-CONTAINING ADAPTER FOR CUL3-MEDIATED RHOA DEGRADATION PROTEIN FAMILY MEMBER"/>
    <property type="match status" value="1"/>
</dbReference>
<proteinExistence type="predicted"/>
<dbReference type="InterPro" id="IPR003131">
    <property type="entry name" value="T1-type_BTB"/>
</dbReference>
<dbReference type="EMBL" id="AMYB01000002">
    <property type="protein sequence ID" value="OAD06755.1"/>
    <property type="molecule type" value="Genomic_DNA"/>
</dbReference>
<sequence>MNNNFKLVTLNVGGRTFKTYYDTLKRSTYFQELIQNKKAEQAIAIESDDQQESFFIDRDGDMFEVILHYLRSCDVSVKTPAQLKKLKNEAAFYKFNELEMKADQALYASAFGGKGRNFEVHSSMKNDINKVQVDTSGPLQEKQDPKVLYKYSYLTNRGDISKMIIEK</sequence>
<dbReference type="InterPro" id="IPR045068">
    <property type="entry name" value="BACURD1-3"/>
</dbReference>
<dbReference type="PANTHER" id="PTHR11145:SF8">
    <property type="entry name" value="RE57120P"/>
    <property type="match status" value="1"/>
</dbReference>
<dbReference type="GO" id="GO:0051260">
    <property type="term" value="P:protein homooligomerization"/>
    <property type="evidence" value="ECO:0007669"/>
    <property type="project" value="InterPro"/>
</dbReference>
<feature type="domain" description="BTB" evidence="1">
    <location>
        <begin position="6"/>
        <end position="79"/>
    </location>
</feature>
<comment type="caution">
    <text evidence="2">The sequence shown here is derived from an EMBL/GenBank/DDBJ whole genome shotgun (WGS) entry which is preliminary data.</text>
</comment>
<dbReference type="AlphaFoldDB" id="A0A168NUG4"/>
<name>A0A168NUG4_MUCCL</name>
<dbReference type="SMART" id="SM00225">
    <property type="entry name" value="BTB"/>
    <property type="match status" value="1"/>
</dbReference>
<dbReference type="Gene3D" id="3.30.710.10">
    <property type="entry name" value="Potassium Channel Kv1.1, Chain A"/>
    <property type="match status" value="1"/>
</dbReference>
<keyword evidence="3" id="KW-1185">Reference proteome</keyword>
<dbReference type="InterPro" id="IPR011333">
    <property type="entry name" value="SKP1/BTB/POZ_sf"/>
</dbReference>
<dbReference type="SUPFAM" id="SSF54695">
    <property type="entry name" value="POZ domain"/>
    <property type="match status" value="1"/>
</dbReference>
<dbReference type="Proteomes" id="UP000077051">
    <property type="component" value="Unassembled WGS sequence"/>
</dbReference>
<dbReference type="PROSITE" id="PS50097">
    <property type="entry name" value="BTB"/>
    <property type="match status" value="1"/>
</dbReference>
<organism evidence="2 3">
    <name type="scientific">Mucor lusitanicus CBS 277.49</name>
    <dbReference type="NCBI Taxonomy" id="747725"/>
    <lineage>
        <taxon>Eukaryota</taxon>
        <taxon>Fungi</taxon>
        <taxon>Fungi incertae sedis</taxon>
        <taxon>Mucoromycota</taxon>
        <taxon>Mucoromycotina</taxon>
        <taxon>Mucoromycetes</taxon>
        <taxon>Mucorales</taxon>
        <taxon>Mucorineae</taxon>
        <taxon>Mucoraceae</taxon>
        <taxon>Mucor</taxon>
    </lineage>
</organism>
<evidence type="ECO:0000313" key="3">
    <source>
        <dbReference type="Proteomes" id="UP000077051"/>
    </source>
</evidence>
<evidence type="ECO:0000313" key="2">
    <source>
        <dbReference type="EMBL" id="OAD06755.1"/>
    </source>
</evidence>
<dbReference type="OrthoDB" id="2414723at2759"/>
<protein>
    <recommendedName>
        <fullName evidence="1">BTB domain-containing protein</fullName>
    </recommendedName>
</protein>
<dbReference type="InterPro" id="IPR000210">
    <property type="entry name" value="BTB/POZ_dom"/>
</dbReference>
<gene>
    <name evidence="2" type="ORF">MUCCIDRAFT_78217</name>
</gene>
<accession>A0A168NUG4</accession>
<dbReference type="VEuPathDB" id="FungiDB:MUCCIDRAFT_78217"/>
<evidence type="ECO:0000259" key="1">
    <source>
        <dbReference type="PROSITE" id="PS50097"/>
    </source>
</evidence>
<dbReference type="STRING" id="747725.A0A168NUG4"/>
<dbReference type="Pfam" id="PF02214">
    <property type="entry name" value="BTB_2"/>
    <property type="match status" value="1"/>
</dbReference>
<dbReference type="CDD" id="cd18316">
    <property type="entry name" value="BTB_POZ_KCTD-like"/>
    <property type="match status" value="1"/>
</dbReference>